<accession>A0A2P2K9Q5</accession>
<name>A0A2P2K9Q5_RHIMU</name>
<dbReference type="EMBL" id="GGEC01022006">
    <property type="protein sequence ID" value="MBX02490.1"/>
    <property type="molecule type" value="Transcribed_RNA"/>
</dbReference>
<protein>
    <submittedName>
        <fullName evidence="1">Uncharacterized protein</fullName>
    </submittedName>
</protein>
<reference evidence="1" key="1">
    <citation type="submission" date="2018-02" db="EMBL/GenBank/DDBJ databases">
        <title>Rhizophora mucronata_Transcriptome.</title>
        <authorList>
            <person name="Meera S.P."/>
            <person name="Sreeshan A."/>
            <person name="Augustine A."/>
        </authorList>
    </citation>
    <scope>NUCLEOTIDE SEQUENCE</scope>
    <source>
        <tissue evidence="1">Leaf</tissue>
    </source>
</reference>
<evidence type="ECO:0000313" key="1">
    <source>
        <dbReference type="EMBL" id="MBX02490.1"/>
    </source>
</evidence>
<sequence>MSFRLPIRARKRTEA</sequence>
<proteinExistence type="predicted"/>
<organism evidence="1">
    <name type="scientific">Rhizophora mucronata</name>
    <name type="common">Asiatic mangrove</name>
    <dbReference type="NCBI Taxonomy" id="61149"/>
    <lineage>
        <taxon>Eukaryota</taxon>
        <taxon>Viridiplantae</taxon>
        <taxon>Streptophyta</taxon>
        <taxon>Embryophyta</taxon>
        <taxon>Tracheophyta</taxon>
        <taxon>Spermatophyta</taxon>
        <taxon>Magnoliopsida</taxon>
        <taxon>eudicotyledons</taxon>
        <taxon>Gunneridae</taxon>
        <taxon>Pentapetalae</taxon>
        <taxon>rosids</taxon>
        <taxon>fabids</taxon>
        <taxon>Malpighiales</taxon>
        <taxon>Rhizophoraceae</taxon>
        <taxon>Rhizophora</taxon>
    </lineage>
</organism>